<dbReference type="RefSeq" id="WP_069909627.1">
    <property type="nucleotide sequence ID" value="NZ_LAJE02000167.1"/>
</dbReference>
<dbReference type="Gene3D" id="4.10.860.10">
    <property type="entry name" value="UVR domain"/>
    <property type="match status" value="1"/>
</dbReference>
<dbReference type="SUPFAM" id="SSF46600">
    <property type="entry name" value="C-terminal UvrC-binding domain of UvrB"/>
    <property type="match status" value="1"/>
</dbReference>
<protein>
    <recommendedName>
        <fullName evidence="5">UVR domain-containing protein</fullName>
    </recommendedName>
</protein>
<comment type="caution">
    <text evidence="6">The sequence shown here is derived from an EMBL/GenBank/DDBJ whole genome shotgun (WGS) entry which is preliminary data.</text>
</comment>
<reference evidence="6 7" key="1">
    <citation type="journal article" date="2015" name="Genome Announc.">
        <title>Genome Assemblies of Three Soil-Associated Devosia species: D. insulae, D. limi, and D. soli.</title>
        <authorList>
            <person name="Hassan Y.I."/>
            <person name="Lepp D."/>
            <person name="Zhou T."/>
        </authorList>
    </citation>
    <scope>NUCLEOTIDE SEQUENCE [LARGE SCALE GENOMIC DNA]</scope>
    <source>
        <strain evidence="6 7">DS-56</strain>
    </source>
</reference>
<dbReference type="InterPro" id="IPR036876">
    <property type="entry name" value="UVR_dom_sf"/>
</dbReference>
<keyword evidence="2" id="KW-0267">Excision nuclease</keyword>
<evidence type="ECO:0000313" key="7">
    <source>
        <dbReference type="Proteomes" id="UP000095463"/>
    </source>
</evidence>
<accession>A0A1E5XRH9</accession>
<organism evidence="6 7">
    <name type="scientific">Devosia insulae DS-56</name>
    <dbReference type="NCBI Taxonomy" id="1116389"/>
    <lineage>
        <taxon>Bacteria</taxon>
        <taxon>Pseudomonadati</taxon>
        <taxon>Pseudomonadota</taxon>
        <taxon>Alphaproteobacteria</taxon>
        <taxon>Hyphomicrobiales</taxon>
        <taxon>Devosiaceae</taxon>
        <taxon>Devosia</taxon>
    </lineage>
</organism>
<dbReference type="Proteomes" id="UP000095463">
    <property type="component" value="Unassembled WGS sequence"/>
</dbReference>
<dbReference type="OrthoDB" id="7950773at2"/>
<evidence type="ECO:0000313" key="6">
    <source>
        <dbReference type="EMBL" id="OEO31175.1"/>
    </source>
</evidence>
<name>A0A1E5XRH9_9HYPH</name>
<feature type="region of interest" description="Disordered" evidence="4">
    <location>
        <begin position="43"/>
        <end position="85"/>
    </location>
</feature>
<dbReference type="InterPro" id="IPR001943">
    <property type="entry name" value="UVR_dom"/>
</dbReference>
<dbReference type="EMBL" id="LAJE02000167">
    <property type="protein sequence ID" value="OEO31175.1"/>
    <property type="molecule type" value="Genomic_DNA"/>
</dbReference>
<evidence type="ECO:0000256" key="4">
    <source>
        <dbReference type="SAM" id="MobiDB-lite"/>
    </source>
</evidence>
<dbReference type="Pfam" id="PF02151">
    <property type="entry name" value="UVR"/>
    <property type="match status" value="1"/>
</dbReference>
<dbReference type="GO" id="GO:0009432">
    <property type="term" value="P:SOS response"/>
    <property type="evidence" value="ECO:0007669"/>
    <property type="project" value="UniProtKB-KW"/>
</dbReference>
<keyword evidence="3" id="KW-0227">DNA damage</keyword>
<keyword evidence="1" id="KW-0228">DNA excision</keyword>
<keyword evidence="7" id="KW-1185">Reference proteome</keyword>
<feature type="domain" description="UVR" evidence="5">
    <location>
        <begin position="7"/>
        <end position="42"/>
    </location>
</feature>
<evidence type="ECO:0000256" key="3">
    <source>
        <dbReference type="ARBA" id="ARBA00023236"/>
    </source>
</evidence>
<evidence type="ECO:0000256" key="2">
    <source>
        <dbReference type="ARBA" id="ARBA00022881"/>
    </source>
</evidence>
<sequence length="85" mass="9369">MSLAAIERKIIALEGEMLAAVTREDFEKAARLRDEIAALKGGAVVRQPPPGEMGLGTQVPVVEPPKGWKRPRKPDLMTNVKPRKR</sequence>
<dbReference type="AlphaFoldDB" id="A0A1E5XRH9"/>
<keyword evidence="3" id="KW-0742">SOS response</keyword>
<dbReference type="PROSITE" id="PS50151">
    <property type="entry name" value="UVR"/>
    <property type="match status" value="1"/>
</dbReference>
<gene>
    <name evidence="6" type="ORF">VW23_017560</name>
</gene>
<keyword evidence="2" id="KW-0234">DNA repair</keyword>
<proteinExistence type="predicted"/>
<evidence type="ECO:0000259" key="5">
    <source>
        <dbReference type="PROSITE" id="PS50151"/>
    </source>
</evidence>
<dbReference type="GO" id="GO:0006281">
    <property type="term" value="P:DNA repair"/>
    <property type="evidence" value="ECO:0007669"/>
    <property type="project" value="UniProtKB-KW"/>
</dbReference>
<evidence type="ECO:0000256" key="1">
    <source>
        <dbReference type="ARBA" id="ARBA00022769"/>
    </source>
</evidence>
<dbReference type="GO" id="GO:0004518">
    <property type="term" value="F:nuclease activity"/>
    <property type="evidence" value="ECO:0007669"/>
    <property type="project" value="UniProtKB-KW"/>
</dbReference>